<dbReference type="Gene3D" id="3.40.50.300">
    <property type="entry name" value="P-loop containing nucleotide triphosphate hydrolases"/>
    <property type="match status" value="1"/>
</dbReference>
<keyword evidence="14" id="KW-1185">Reference proteome</keyword>
<dbReference type="InterPro" id="IPR042101">
    <property type="entry name" value="SRP54_N_sf"/>
</dbReference>
<dbReference type="SMART" id="SM00963">
    <property type="entry name" value="SRP54_N"/>
    <property type="match status" value="1"/>
</dbReference>
<dbReference type="CDD" id="cd18539">
    <property type="entry name" value="SRP_G"/>
    <property type="match status" value="1"/>
</dbReference>
<protein>
    <recommendedName>
        <fullName evidence="10">Signal recognition particle protein</fullName>
        <ecNumber evidence="10">3.6.5.4</ecNumber>
    </recommendedName>
    <alternativeName>
        <fullName evidence="10">Fifty-four homolog</fullName>
    </alternativeName>
</protein>
<dbReference type="InterPro" id="IPR003593">
    <property type="entry name" value="AAA+_ATPase"/>
</dbReference>
<feature type="binding site" evidence="10">
    <location>
        <begin position="107"/>
        <end position="114"/>
    </location>
    <ligand>
        <name>GTP</name>
        <dbReference type="ChEBI" id="CHEBI:37565"/>
    </ligand>
</feature>
<dbReference type="SMART" id="SM00962">
    <property type="entry name" value="SRP54"/>
    <property type="match status" value="1"/>
</dbReference>
<dbReference type="InterPro" id="IPR004780">
    <property type="entry name" value="SRP"/>
</dbReference>
<evidence type="ECO:0000256" key="7">
    <source>
        <dbReference type="ARBA" id="ARBA00023135"/>
    </source>
</evidence>
<evidence type="ECO:0000256" key="5">
    <source>
        <dbReference type="ARBA" id="ARBA00022884"/>
    </source>
</evidence>
<dbReference type="Gene3D" id="1.20.120.140">
    <property type="entry name" value="Signal recognition particle SRP54, nucleotide-binding domain"/>
    <property type="match status" value="1"/>
</dbReference>
<feature type="region of interest" description="Disordered" evidence="11">
    <location>
        <begin position="453"/>
        <end position="491"/>
    </location>
</feature>
<dbReference type="EMBL" id="LPXN01000110">
    <property type="protein sequence ID" value="KZD07912.1"/>
    <property type="molecule type" value="Genomic_DNA"/>
</dbReference>
<comment type="subunit">
    <text evidence="10">Part of the signal recognition particle protein translocation system, which is composed of SRP and FtsY. SRP is a ribonucleoprotein composed of Ffh and a 4.5S RNA molecule.</text>
</comment>
<keyword evidence="10" id="KW-0963">Cytoplasm</keyword>
<dbReference type="Pfam" id="PF00448">
    <property type="entry name" value="SRP54"/>
    <property type="match status" value="1"/>
</dbReference>
<dbReference type="STRING" id="580166.AUP43_09365"/>
<comment type="function">
    <text evidence="10">Involved in targeting and insertion of nascent membrane proteins into the cytoplasmic membrane. Binds to the hydrophobic signal sequence of the ribosome-nascent chain (RNC) as it emerges from the ribosomes. The SRP-RNC complex is then targeted to the cytoplasmic membrane where it interacts with the SRP receptor FtsY. Interaction with FtsY leads to the transfer of the RNC complex to the Sec translocase for insertion into the membrane, the hydrolysis of GTP by both Ffh and FtsY, and the dissociation of the SRP-FtsY complex into the individual components.</text>
</comment>
<comment type="caution">
    <text evidence="13">The sequence shown here is derived from an EMBL/GenBank/DDBJ whole genome shotgun (WGS) entry which is preliminary data.</text>
</comment>
<feature type="binding site" evidence="10">
    <location>
        <begin position="190"/>
        <end position="194"/>
    </location>
    <ligand>
        <name>GTP</name>
        <dbReference type="ChEBI" id="CHEBI:37565"/>
    </ligand>
</feature>
<evidence type="ECO:0000256" key="4">
    <source>
        <dbReference type="ARBA" id="ARBA00022801"/>
    </source>
</evidence>
<proteinExistence type="inferred from homology"/>
<keyword evidence="6 10" id="KW-0342">GTP-binding</keyword>
<gene>
    <name evidence="10" type="primary">ffh</name>
    <name evidence="13" type="ORF">AUP43_09365</name>
</gene>
<sequence length="491" mass="52140">MFDGLTGKLGDVFERLKRRGALSESDVQAAMREVRVALLEADVALPVVKDFIAQATERAIGKEVLRSVTPGQMVVKIVHDTLVEMLGSEPEPVDLNAPAPVPILMVGLQGSGKTTTTGKLARRLTQRDKKKVLMASLDVYRPAAQEQLRILGEQTGVATLPVVKGEQPVSIAKRAMTVGRLQGYDVVMLDTAGRLHIDEALMAEVAAIRETVDPHEVLLVVDAMTGQDAVNVARTFKERVGVTGIVMTRVDGDARGGAALSMRGVTGCPIKLMGVGEKMDALEDFHPQRIAGRILGMGDVVSLVEKAAETIDKDEAEKLARKMSKGDFDLDDMASQLRQLRKMGGMGGLMGLLPGIGKMQKQMAGANIDEKMLVRQEAIITSMTKKERKDIKLLNASRRKRIAAGSGTSVQDVNRLLKQYQDMSRVMKQMGKKGMLKGLMGGLGGMGGGGMPQMPPGGLGGGLGGLGGGGSGLPGLPKLPGGKLPPGFGRR</sequence>
<dbReference type="Pfam" id="PF02978">
    <property type="entry name" value="SRP_SPB"/>
    <property type="match status" value="1"/>
</dbReference>
<accession>A0A154W2R8</accession>
<dbReference type="NCBIfam" id="TIGR00959">
    <property type="entry name" value="ffh"/>
    <property type="match status" value="1"/>
</dbReference>
<dbReference type="GO" id="GO:0005525">
    <property type="term" value="F:GTP binding"/>
    <property type="evidence" value="ECO:0007669"/>
    <property type="project" value="UniProtKB-UniRule"/>
</dbReference>
<comment type="catalytic activity">
    <reaction evidence="9 10">
        <text>GTP + H2O = GDP + phosphate + H(+)</text>
        <dbReference type="Rhea" id="RHEA:19669"/>
        <dbReference type="ChEBI" id="CHEBI:15377"/>
        <dbReference type="ChEBI" id="CHEBI:15378"/>
        <dbReference type="ChEBI" id="CHEBI:37565"/>
        <dbReference type="ChEBI" id="CHEBI:43474"/>
        <dbReference type="ChEBI" id="CHEBI:58189"/>
        <dbReference type="EC" id="3.6.5.4"/>
    </reaction>
</comment>
<evidence type="ECO:0000256" key="2">
    <source>
        <dbReference type="ARBA" id="ARBA00005450"/>
    </source>
</evidence>
<dbReference type="EC" id="3.6.5.4" evidence="10"/>
<dbReference type="HAMAP" id="MF_00306">
    <property type="entry name" value="SRP54"/>
    <property type="match status" value="1"/>
</dbReference>
<dbReference type="GO" id="GO:0008312">
    <property type="term" value="F:7S RNA binding"/>
    <property type="evidence" value="ECO:0007669"/>
    <property type="project" value="InterPro"/>
</dbReference>
<dbReference type="Pfam" id="PF02881">
    <property type="entry name" value="SRP54_N"/>
    <property type="match status" value="1"/>
</dbReference>
<feature type="compositionally biased region" description="Low complexity" evidence="11">
    <location>
        <begin position="474"/>
        <end position="491"/>
    </location>
</feature>
<dbReference type="GO" id="GO:0003924">
    <property type="term" value="F:GTPase activity"/>
    <property type="evidence" value="ECO:0007669"/>
    <property type="project" value="UniProtKB-UniRule"/>
</dbReference>
<feature type="binding site" evidence="10">
    <location>
        <begin position="248"/>
        <end position="251"/>
    </location>
    <ligand>
        <name>GTP</name>
        <dbReference type="ChEBI" id="CHEBI:37565"/>
    </ligand>
</feature>
<evidence type="ECO:0000256" key="11">
    <source>
        <dbReference type="SAM" id="MobiDB-lite"/>
    </source>
</evidence>
<feature type="compositionally biased region" description="Gly residues" evidence="11">
    <location>
        <begin position="453"/>
        <end position="473"/>
    </location>
</feature>
<comment type="subcellular location">
    <subcellularLocation>
        <location evidence="1">Cell inner membrane</location>
        <topology evidence="1">Peripheral membrane protein</topology>
        <orientation evidence="1">Cytoplasmic side</orientation>
    </subcellularLocation>
    <subcellularLocation>
        <location evidence="10">Cytoplasm</location>
    </subcellularLocation>
    <text evidence="10">The SRP-RNC complex is targeted to the cytoplasmic membrane.</text>
</comment>
<dbReference type="InterPro" id="IPR027417">
    <property type="entry name" value="P-loop_NTPase"/>
</dbReference>
<evidence type="ECO:0000259" key="12">
    <source>
        <dbReference type="PROSITE" id="PS00300"/>
    </source>
</evidence>
<dbReference type="InterPro" id="IPR036891">
    <property type="entry name" value="Signal_recog_part_SRP54_M_sf"/>
</dbReference>
<evidence type="ECO:0000313" key="13">
    <source>
        <dbReference type="EMBL" id="KZD07912.1"/>
    </source>
</evidence>
<dbReference type="InterPro" id="IPR013822">
    <property type="entry name" value="Signal_recog_particl_SRP54_hlx"/>
</dbReference>
<dbReference type="Proteomes" id="UP000076400">
    <property type="component" value="Unassembled WGS sequence"/>
</dbReference>
<dbReference type="PROSITE" id="PS00300">
    <property type="entry name" value="SRP54"/>
    <property type="match status" value="1"/>
</dbReference>
<evidence type="ECO:0000256" key="10">
    <source>
        <dbReference type="HAMAP-Rule" id="MF_00306"/>
    </source>
</evidence>
<keyword evidence="5 10" id="KW-0694">RNA-binding</keyword>
<dbReference type="RefSeq" id="WP_067556390.1">
    <property type="nucleotide sequence ID" value="NZ_LPXN01000110.1"/>
</dbReference>
<evidence type="ECO:0000256" key="9">
    <source>
        <dbReference type="ARBA" id="ARBA00048027"/>
    </source>
</evidence>
<keyword evidence="4 10" id="KW-0378">Hydrolase</keyword>
<dbReference type="InterPro" id="IPR004125">
    <property type="entry name" value="Signal_recog_particle_SRP54_M"/>
</dbReference>
<dbReference type="SUPFAM" id="SSF47446">
    <property type="entry name" value="Signal peptide-binding domain"/>
    <property type="match status" value="1"/>
</dbReference>
<dbReference type="PANTHER" id="PTHR11564">
    <property type="entry name" value="SIGNAL RECOGNITION PARTICLE 54K PROTEIN SRP54"/>
    <property type="match status" value="1"/>
</dbReference>
<evidence type="ECO:0000256" key="6">
    <source>
        <dbReference type="ARBA" id="ARBA00023134"/>
    </source>
</evidence>
<dbReference type="AlphaFoldDB" id="A0A154W2R8"/>
<reference evidence="13 14" key="1">
    <citation type="submission" date="2015-12" db="EMBL/GenBank/DDBJ databases">
        <title>Genome sequence of Oceanibaculum pacificum MCCC 1A02656.</title>
        <authorList>
            <person name="Lu L."/>
            <person name="Lai Q."/>
            <person name="Shao Z."/>
            <person name="Qian P."/>
        </authorList>
    </citation>
    <scope>NUCLEOTIDE SEQUENCE [LARGE SCALE GENOMIC DNA]</scope>
    <source>
        <strain evidence="13 14">MCCC 1A02656</strain>
    </source>
</reference>
<keyword evidence="8 10" id="KW-0687">Ribonucleoprotein</keyword>
<dbReference type="SUPFAM" id="SSF52540">
    <property type="entry name" value="P-loop containing nucleoside triphosphate hydrolases"/>
    <property type="match status" value="1"/>
</dbReference>
<feature type="domain" description="SRP54-type proteins GTP-binding" evidence="12">
    <location>
        <begin position="269"/>
        <end position="282"/>
    </location>
</feature>
<evidence type="ECO:0000256" key="1">
    <source>
        <dbReference type="ARBA" id="ARBA00004515"/>
    </source>
</evidence>
<dbReference type="PANTHER" id="PTHR11564:SF5">
    <property type="entry name" value="SIGNAL RECOGNITION PARTICLE SUBUNIT SRP54"/>
    <property type="match status" value="1"/>
</dbReference>
<evidence type="ECO:0000256" key="8">
    <source>
        <dbReference type="ARBA" id="ARBA00023274"/>
    </source>
</evidence>
<comment type="similarity">
    <text evidence="2 10">Belongs to the GTP-binding SRP family. SRP54 subfamily.</text>
</comment>
<dbReference type="OrthoDB" id="9804720at2"/>
<organism evidence="13 14">
    <name type="scientific">Oceanibaculum pacificum</name>
    <dbReference type="NCBI Taxonomy" id="580166"/>
    <lineage>
        <taxon>Bacteria</taxon>
        <taxon>Pseudomonadati</taxon>
        <taxon>Pseudomonadota</taxon>
        <taxon>Alphaproteobacteria</taxon>
        <taxon>Rhodospirillales</taxon>
        <taxon>Oceanibaculaceae</taxon>
        <taxon>Oceanibaculum</taxon>
    </lineage>
</organism>
<name>A0A154W2R8_9PROT</name>
<evidence type="ECO:0000313" key="14">
    <source>
        <dbReference type="Proteomes" id="UP000076400"/>
    </source>
</evidence>
<comment type="domain">
    <text evidence="10">Composed of three domains: the N-terminal N domain, which is responsible for interactions with the ribosome, the central G domain, which binds GTP, and the C-terminal M domain, which binds the RNA and the signal sequence of the RNC.</text>
</comment>
<dbReference type="GO" id="GO:0006614">
    <property type="term" value="P:SRP-dependent cotranslational protein targeting to membrane"/>
    <property type="evidence" value="ECO:0007669"/>
    <property type="project" value="InterPro"/>
</dbReference>
<dbReference type="GO" id="GO:0048500">
    <property type="term" value="C:signal recognition particle"/>
    <property type="evidence" value="ECO:0007669"/>
    <property type="project" value="UniProtKB-UniRule"/>
</dbReference>
<keyword evidence="7 10" id="KW-0733">Signal recognition particle</keyword>
<dbReference type="GO" id="GO:0005886">
    <property type="term" value="C:plasma membrane"/>
    <property type="evidence" value="ECO:0007669"/>
    <property type="project" value="UniProtKB-SubCell"/>
</dbReference>
<keyword evidence="3 10" id="KW-0547">Nucleotide-binding</keyword>
<dbReference type="InterPro" id="IPR022941">
    <property type="entry name" value="SRP54"/>
</dbReference>
<evidence type="ECO:0000256" key="3">
    <source>
        <dbReference type="ARBA" id="ARBA00022741"/>
    </source>
</evidence>
<dbReference type="SMART" id="SM00382">
    <property type="entry name" value="AAA"/>
    <property type="match status" value="1"/>
</dbReference>
<dbReference type="InterPro" id="IPR000897">
    <property type="entry name" value="SRP54_GTPase_dom"/>
</dbReference>
<dbReference type="Gene3D" id="1.10.260.30">
    <property type="entry name" value="Signal recognition particle, SRP54 subunit, M-domain"/>
    <property type="match status" value="1"/>
</dbReference>